<comment type="caution">
    <text evidence="1">The sequence shown here is derived from an EMBL/GenBank/DDBJ whole genome shotgun (WGS) entry which is preliminary data.</text>
</comment>
<dbReference type="InterPro" id="IPR007325">
    <property type="entry name" value="KFase/CYL"/>
</dbReference>
<name>A0A937RG08_9ACTN</name>
<dbReference type="InterPro" id="IPR037175">
    <property type="entry name" value="KFase_sf"/>
</dbReference>
<dbReference type="AlphaFoldDB" id="A0A937RG08"/>
<dbReference type="Pfam" id="PF04199">
    <property type="entry name" value="Cyclase"/>
    <property type="match status" value="1"/>
</dbReference>
<dbReference type="PANTHER" id="PTHR34861:SF10">
    <property type="entry name" value="CYCLASE"/>
    <property type="match status" value="1"/>
</dbReference>
<dbReference type="RefSeq" id="WP_203005230.1">
    <property type="nucleotide sequence ID" value="NZ_JADWYU010000236.1"/>
</dbReference>
<proteinExistence type="predicted"/>
<sequence length="308" mass="32945">MSLPEEFHALAGKVNNWGRWGPDDERGTLNLLTDEAVRRGVAQARTGKRFTLAIPLSEDGPQLGFIPGRTNPVRTMISLNEPLTGDPSQVCFNDDRFEMGVQAATHWDALAHASYDGRIYNGFGAASVTEAGAARCGIDKAGAIVGRGVLLDVARARGLDRLEPGYAITGEDLDAAAELARVRVSPGDLVLVRTGQMRALHAGDKVGYLYPAAGLSMRSVAWMREHDVAAAATDTVVFEVYPYEREDMALPVHLLHLVEMGLTQGQNFDLEALADDCADDGVYTFLLHATPEPLVGGLGGPVAPLAVK</sequence>
<dbReference type="GO" id="GO:0019441">
    <property type="term" value="P:L-tryptophan catabolic process to kynurenine"/>
    <property type="evidence" value="ECO:0007669"/>
    <property type="project" value="InterPro"/>
</dbReference>
<dbReference type="GO" id="GO:0004061">
    <property type="term" value="F:arylformamidase activity"/>
    <property type="evidence" value="ECO:0007669"/>
    <property type="project" value="InterPro"/>
</dbReference>
<keyword evidence="2" id="KW-1185">Reference proteome</keyword>
<protein>
    <submittedName>
        <fullName evidence="1">Cyclase family protein</fullName>
    </submittedName>
</protein>
<evidence type="ECO:0000313" key="1">
    <source>
        <dbReference type="EMBL" id="MBL7628189.1"/>
    </source>
</evidence>
<evidence type="ECO:0000313" key="2">
    <source>
        <dbReference type="Proteomes" id="UP000604475"/>
    </source>
</evidence>
<reference evidence="1" key="1">
    <citation type="submission" date="2020-12" db="EMBL/GenBank/DDBJ databases">
        <title>Genomic characterization of non-nitrogen-fixing Frankia strains.</title>
        <authorList>
            <person name="Carlos-Shanley C."/>
            <person name="Guerra T."/>
            <person name="Hahn D."/>
        </authorList>
    </citation>
    <scope>NUCLEOTIDE SEQUENCE</scope>
    <source>
        <strain evidence="1">CN6</strain>
    </source>
</reference>
<organism evidence="1 2">
    <name type="scientific">Frankia nepalensis</name>
    <dbReference type="NCBI Taxonomy" id="1836974"/>
    <lineage>
        <taxon>Bacteria</taxon>
        <taxon>Bacillati</taxon>
        <taxon>Actinomycetota</taxon>
        <taxon>Actinomycetes</taxon>
        <taxon>Frankiales</taxon>
        <taxon>Frankiaceae</taxon>
        <taxon>Frankia</taxon>
    </lineage>
</organism>
<dbReference type="SUPFAM" id="SSF102198">
    <property type="entry name" value="Putative cyclase"/>
    <property type="match status" value="1"/>
</dbReference>
<accession>A0A937RG08</accession>
<dbReference type="PANTHER" id="PTHR34861">
    <property type="match status" value="1"/>
</dbReference>
<dbReference type="Proteomes" id="UP000604475">
    <property type="component" value="Unassembled WGS sequence"/>
</dbReference>
<dbReference type="EMBL" id="JAEACQ010000175">
    <property type="protein sequence ID" value="MBL7628189.1"/>
    <property type="molecule type" value="Genomic_DNA"/>
</dbReference>
<gene>
    <name evidence="1" type="ORF">I7412_13730</name>
</gene>
<dbReference type="Gene3D" id="3.50.30.50">
    <property type="entry name" value="Putative cyclase"/>
    <property type="match status" value="1"/>
</dbReference>